<feature type="transmembrane region" description="Helical" evidence="7">
    <location>
        <begin position="199"/>
        <end position="219"/>
    </location>
</feature>
<dbReference type="Pfam" id="PF00953">
    <property type="entry name" value="Glycos_transf_4"/>
    <property type="match status" value="1"/>
</dbReference>
<evidence type="ECO:0000256" key="7">
    <source>
        <dbReference type="HAMAP-Rule" id="MF_00038"/>
    </source>
</evidence>
<comment type="caution">
    <text evidence="9">The sequence shown here is derived from an EMBL/GenBank/DDBJ whole genome shotgun (WGS) entry which is preliminary data.</text>
</comment>
<feature type="transmembrane region" description="Helical" evidence="7">
    <location>
        <begin position="6"/>
        <end position="27"/>
    </location>
</feature>
<feature type="transmembrane region" description="Helical" evidence="7">
    <location>
        <begin position="139"/>
        <end position="162"/>
    </location>
</feature>
<keyword evidence="7 8" id="KW-0460">Magnesium</keyword>
<comment type="similarity">
    <text evidence="2 7">Belongs to the glycosyltransferase 4 family. MraY subfamily.</text>
</comment>
<dbReference type="AlphaFoldDB" id="A0A1F5G0A9"/>
<comment type="cofactor">
    <cofactor evidence="7 8">
        <name>Mg(2+)</name>
        <dbReference type="ChEBI" id="CHEBI:18420"/>
    </cofactor>
</comment>
<protein>
    <recommendedName>
        <fullName evidence="7">Phospho-N-acetylmuramoyl-pentapeptide-transferase</fullName>
        <ecNumber evidence="7">2.7.8.13</ecNumber>
    </recommendedName>
    <alternativeName>
        <fullName evidence="7">UDP-MurNAc-pentapeptide phosphotransferase</fullName>
    </alternativeName>
</protein>
<evidence type="ECO:0000313" key="10">
    <source>
        <dbReference type="Proteomes" id="UP000177069"/>
    </source>
</evidence>
<dbReference type="EC" id="2.7.8.13" evidence="7"/>
<feature type="transmembrane region" description="Helical" evidence="7">
    <location>
        <begin position="174"/>
        <end position="192"/>
    </location>
</feature>
<keyword evidence="4 7" id="KW-0812">Transmembrane</keyword>
<dbReference type="InterPro" id="IPR018480">
    <property type="entry name" value="PNAcMuramoyl-5peptid_Trfase_CS"/>
</dbReference>
<accession>A0A1F5G0A9</accession>
<keyword evidence="6 7" id="KW-0472">Membrane</keyword>
<evidence type="ECO:0000313" key="9">
    <source>
        <dbReference type="EMBL" id="OGD85296.1"/>
    </source>
</evidence>
<dbReference type="GO" id="GO:0008360">
    <property type="term" value="P:regulation of cell shape"/>
    <property type="evidence" value="ECO:0007669"/>
    <property type="project" value="UniProtKB-KW"/>
</dbReference>
<feature type="transmembrane region" description="Helical" evidence="7">
    <location>
        <begin position="225"/>
        <end position="242"/>
    </location>
</feature>
<dbReference type="GO" id="GO:0005886">
    <property type="term" value="C:plasma membrane"/>
    <property type="evidence" value="ECO:0007669"/>
    <property type="project" value="UniProtKB-SubCell"/>
</dbReference>
<evidence type="ECO:0000256" key="1">
    <source>
        <dbReference type="ARBA" id="ARBA00004141"/>
    </source>
</evidence>
<organism evidence="9 10">
    <name type="scientific">Candidatus Curtissbacteria bacterium RIFCSPHIGHO2_01_FULL_41_13</name>
    <dbReference type="NCBI Taxonomy" id="1797745"/>
    <lineage>
        <taxon>Bacteria</taxon>
        <taxon>Candidatus Curtissiibacteriota</taxon>
    </lineage>
</organism>
<keyword evidence="7" id="KW-0133">Cell shape</keyword>
<dbReference type="GO" id="GO:0046872">
    <property type="term" value="F:metal ion binding"/>
    <property type="evidence" value="ECO:0007669"/>
    <property type="project" value="UniProtKB-KW"/>
</dbReference>
<comment type="subcellular location">
    <subcellularLocation>
        <location evidence="7">Cell membrane</location>
        <topology evidence="7">Multi-pass membrane protein</topology>
    </subcellularLocation>
    <subcellularLocation>
        <location evidence="1">Membrane</location>
        <topology evidence="1">Multi-pass membrane protein</topology>
    </subcellularLocation>
</comment>
<dbReference type="InterPro" id="IPR000715">
    <property type="entry name" value="Glycosyl_transferase_4"/>
</dbReference>
<name>A0A1F5G0A9_9BACT</name>
<keyword evidence="7" id="KW-0573">Peptidoglycan synthesis</keyword>
<reference evidence="9 10" key="1">
    <citation type="journal article" date="2016" name="Nat. Commun.">
        <title>Thousands of microbial genomes shed light on interconnected biogeochemical processes in an aquifer system.</title>
        <authorList>
            <person name="Anantharaman K."/>
            <person name="Brown C.T."/>
            <person name="Hug L.A."/>
            <person name="Sharon I."/>
            <person name="Castelle C.J."/>
            <person name="Probst A.J."/>
            <person name="Thomas B.C."/>
            <person name="Singh A."/>
            <person name="Wilkins M.J."/>
            <person name="Karaoz U."/>
            <person name="Brodie E.L."/>
            <person name="Williams K.H."/>
            <person name="Hubbard S.S."/>
            <person name="Banfield J.F."/>
        </authorList>
    </citation>
    <scope>NUCLEOTIDE SEQUENCE [LARGE SCALE GENOMIC DNA]</scope>
</reference>
<feature type="binding site" evidence="8">
    <location>
        <position position="251"/>
    </location>
    <ligand>
        <name>Mg(2+)</name>
        <dbReference type="ChEBI" id="CHEBI:18420"/>
    </ligand>
</feature>
<gene>
    <name evidence="7" type="primary">mraY</name>
    <name evidence="9" type="ORF">A2696_02820</name>
</gene>
<dbReference type="GO" id="GO:0071555">
    <property type="term" value="P:cell wall organization"/>
    <property type="evidence" value="ECO:0007669"/>
    <property type="project" value="UniProtKB-KW"/>
</dbReference>
<evidence type="ECO:0000256" key="6">
    <source>
        <dbReference type="ARBA" id="ARBA00023136"/>
    </source>
</evidence>
<feature type="transmembrane region" description="Helical" evidence="7">
    <location>
        <begin position="274"/>
        <end position="293"/>
    </location>
</feature>
<keyword evidence="5 7" id="KW-1133">Transmembrane helix</keyword>
<dbReference type="PANTHER" id="PTHR22926:SF5">
    <property type="entry name" value="PHOSPHO-N-ACETYLMURAMOYL-PENTAPEPTIDE-TRANSFERASE HOMOLOG"/>
    <property type="match status" value="1"/>
</dbReference>
<keyword evidence="7" id="KW-1003">Cell membrane</keyword>
<keyword evidence="7" id="KW-0132">Cell division</keyword>
<feature type="transmembrane region" description="Helical" evidence="7">
    <location>
        <begin position="322"/>
        <end position="342"/>
    </location>
</feature>
<evidence type="ECO:0000256" key="5">
    <source>
        <dbReference type="ARBA" id="ARBA00022989"/>
    </source>
</evidence>
<dbReference type="GO" id="GO:0051992">
    <property type="term" value="F:UDP-N-acetylmuramoyl-L-alanyl-D-glutamyl-meso-2,6-diaminopimelyl-D-alanyl-D-alanine:undecaprenyl-phosphate transferase activity"/>
    <property type="evidence" value="ECO:0007669"/>
    <property type="project" value="RHEA"/>
</dbReference>
<keyword evidence="7" id="KW-0131">Cell cycle</keyword>
<dbReference type="Proteomes" id="UP000177069">
    <property type="component" value="Unassembled WGS sequence"/>
</dbReference>
<proteinExistence type="inferred from homology"/>
<keyword evidence="7 8" id="KW-0479">Metal-binding</keyword>
<dbReference type="GO" id="GO:0008963">
    <property type="term" value="F:phospho-N-acetylmuramoyl-pentapeptide-transferase activity"/>
    <property type="evidence" value="ECO:0007669"/>
    <property type="project" value="UniProtKB-UniRule"/>
</dbReference>
<dbReference type="PANTHER" id="PTHR22926">
    <property type="entry name" value="PHOSPHO-N-ACETYLMURAMOYL-PENTAPEPTIDE-TRANSFERASE"/>
    <property type="match status" value="1"/>
</dbReference>
<dbReference type="GO" id="GO:0009252">
    <property type="term" value="P:peptidoglycan biosynthetic process"/>
    <property type="evidence" value="ECO:0007669"/>
    <property type="project" value="UniProtKB-UniRule"/>
</dbReference>
<dbReference type="EMBL" id="MFBA01000031">
    <property type="protein sequence ID" value="OGD85296.1"/>
    <property type="molecule type" value="Genomic_DNA"/>
</dbReference>
<feature type="transmembrane region" description="Helical" evidence="7">
    <location>
        <begin position="57"/>
        <end position="79"/>
    </location>
</feature>
<evidence type="ECO:0000256" key="2">
    <source>
        <dbReference type="ARBA" id="ARBA00005583"/>
    </source>
</evidence>
<dbReference type="PROSITE" id="PS01348">
    <property type="entry name" value="MRAY_2"/>
    <property type="match status" value="1"/>
</dbReference>
<dbReference type="UniPathway" id="UPA00219"/>
<keyword evidence="3 7" id="KW-0808">Transferase</keyword>
<comment type="pathway">
    <text evidence="7">Cell wall biogenesis; peptidoglycan biosynthesis.</text>
</comment>
<dbReference type="HAMAP" id="MF_00038">
    <property type="entry name" value="MraY"/>
    <property type="match status" value="1"/>
</dbReference>
<evidence type="ECO:0000256" key="3">
    <source>
        <dbReference type="ARBA" id="ARBA00022679"/>
    </source>
</evidence>
<evidence type="ECO:0000256" key="4">
    <source>
        <dbReference type="ARBA" id="ARBA00022692"/>
    </source>
</evidence>
<comment type="function">
    <text evidence="7">Catalyzes the initial step of the lipid cycle reactions in the biosynthesis of the cell wall peptidoglycan: transfers peptidoglycan precursor phospho-MurNAc-pentapeptide from UDP-MurNAc-pentapeptide onto the lipid carrier undecaprenyl phosphate, yielding undecaprenyl-pyrophosphoryl-MurNAc-pentapeptide, known as lipid I.</text>
</comment>
<dbReference type="InterPro" id="IPR003524">
    <property type="entry name" value="PNAcMuramoyl-5peptid_Trfase"/>
</dbReference>
<keyword evidence="7" id="KW-0961">Cell wall biogenesis/degradation</keyword>
<sequence>MVQILGLVLLSFFVISLLIVPYINLLYRIRLTRQHQKTRDIFEARTVIFDRLHSHKAGIPVGGGTLIIFVVTLLYLVVVNLAPFFGVERTSIYPFKKEVQILLFTFLSFGALGLYDDLRKTFGFKRANFWGIRFRYKFLIQWVLAFIIASMLYFGLGINIVNIRFFDIINLGPIYIPFAAFTIVAFTNAVNISDGLDGLASGLLLICLAAFLVMSSSILDTTLSVFLGLWIGSLIAFLYFNIWPARIMLGDVGALSFGATLAVTGLLLGKPIGLAVIGGMFVIEVVSSLIQLLSKKIRKKKVFEVAPLHLWVQYKGWQEPKIVFRFWLAQLVLAIFGLWLSFF</sequence>
<dbReference type="CDD" id="cd06852">
    <property type="entry name" value="GT_MraY"/>
    <property type="match status" value="1"/>
</dbReference>
<feature type="binding site" evidence="8">
    <location>
        <position position="191"/>
    </location>
    <ligand>
        <name>Mg(2+)</name>
        <dbReference type="ChEBI" id="CHEBI:18420"/>
    </ligand>
</feature>
<dbReference type="GO" id="GO:0051301">
    <property type="term" value="P:cell division"/>
    <property type="evidence" value="ECO:0007669"/>
    <property type="project" value="UniProtKB-KW"/>
</dbReference>
<evidence type="ECO:0000256" key="8">
    <source>
        <dbReference type="PIRSR" id="PIRSR600715-1"/>
    </source>
</evidence>
<comment type="catalytic activity">
    <reaction evidence="7">
        <text>UDP-N-acetyl-alpha-D-muramoyl-L-alanyl-gamma-D-glutamyl-meso-2,6-diaminopimeloyl-D-alanyl-D-alanine + di-trans,octa-cis-undecaprenyl phosphate = di-trans,octa-cis-undecaprenyl diphospho-N-acetyl-alpha-D-muramoyl-L-alanyl-D-glutamyl-meso-2,6-diaminopimeloyl-D-alanyl-D-alanine + UMP</text>
        <dbReference type="Rhea" id="RHEA:28386"/>
        <dbReference type="ChEBI" id="CHEBI:57865"/>
        <dbReference type="ChEBI" id="CHEBI:60392"/>
        <dbReference type="ChEBI" id="CHEBI:61386"/>
        <dbReference type="ChEBI" id="CHEBI:61387"/>
        <dbReference type="EC" id="2.7.8.13"/>
    </reaction>
</comment>